<gene>
    <name evidence="2" type="ORF">VP01_1649g2</name>
</gene>
<comment type="caution">
    <text evidence="2">The sequence shown here is derived from an EMBL/GenBank/DDBJ whole genome shotgun (WGS) entry which is preliminary data.</text>
</comment>
<dbReference type="Proteomes" id="UP000037035">
    <property type="component" value="Unassembled WGS sequence"/>
</dbReference>
<reference evidence="2 3" key="1">
    <citation type="submission" date="2015-08" db="EMBL/GenBank/DDBJ databases">
        <title>Next Generation Sequencing and Analysis of the Genome of Puccinia sorghi L Schw, the Causal Agent of Maize Common Rust.</title>
        <authorList>
            <person name="Rochi L."/>
            <person name="Burguener G."/>
            <person name="Darino M."/>
            <person name="Turjanski A."/>
            <person name="Kreff E."/>
            <person name="Dieguez M.J."/>
            <person name="Sacco F."/>
        </authorList>
    </citation>
    <scope>NUCLEOTIDE SEQUENCE [LARGE SCALE GENOMIC DNA]</scope>
    <source>
        <strain evidence="2 3">RO10H11247</strain>
    </source>
</reference>
<sequence>MTKFPLKSLCQPIGKPLPIHWRTTINSSARNNKKKSKQQKQSSKQPTKKNIDECDDENAPQQVKCLTTFTLYIANKKKSKSKSKFWVPVIPNKPFPISLIASPASKATDFASFQKDIISQCELAVTNAGVKIQESLETGSPNIEWAVTSPRVPGFQSKSPCILNNKDNFTFWRKTLANLGRLDAGLTLSMKQLWADAAKEAAAAWLLDPDSDSNDPPDNEDEMDLDALELFMQHIYKKYPFNVLYNQHLPIYISPETKKFILITNAACTACAKDFKRFGDLIYYSFQVAAKPGVSLTSPPNTLHYLTRSSKKKNASETIWTLLRSSWPVISMITKSPLVSPGHVTNHLVAPILLQLPETATFVITSSSLGCKTQAVLDIFSSFNWADCRGGNPDLQLCQQI</sequence>
<accession>A0A0L6VGP1</accession>
<keyword evidence="3" id="KW-1185">Reference proteome</keyword>
<protein>
    <submittedName>
        <fullName evidence="2">Uncharacterized protein</fullName>
    </submittedName>
</protein>
<organism evidence="2 3">
    <name type="scientific">Puccinia sorghi</name>
    <dbReference type="NCBI Taxonomy" id="27349"/>
    <lineage>
        <taxon>Eukaryota</taxon>
        <taxon>Fungi</taxon>
        <taxon>Dikarya</taxon>
        <taxon>Basidiomycota</taxon>
        <taxon>Pucciniomycotina</taxon>
        <taxon>Pucciniomycetes</taxon>
        <taxon>Pucciniales</taxon>
        <taxon>Pucciniaceae</taxon>
        <taxon>Puccinia</taxon>
    </lineage>
</organism>
<evidence type="ECO:0000256" key="1">
    <source>
        <dbReference type="SAM" id="MobiDB-lite"/>
    </source>
</evidence>
<evidence type="ECO:0000313" key="2">
    <source>
        <dbReference type="EMBL" id="KNZ59889.1"/>
    </source>
</evidence>
<dbReference type="EMBL" id="LAVV01006447">
    <property type="protein sequence ID" value="KNZ59889.1"/>
    <property type="molecule type" value="Genomic_DNA"/>
</dbReference>
<proteinExistence type="predicted"/>
<feature type="region of interest" description="Disordered" evidence="1">
    <location>
        <begin position="21"/>
        <end position="56"/>
    </location>
</feature>
<name>A0A0L6VGP1_9BASI</name>
<dbReference type="AlphaFoldDB" id="A0A0L6VGP1"/>
<evidence type="ECO:0000313" key="3">
    <source>
        <dbReference type="Proteomes" id="UP000037035"/>
    </source>
</evidence>
<dbReference type="VEuPathDB" id="FungiDB:VP01_1649g2"/>